<protein>
    <submittedName>
        <fullName evidence="1">Uncharacterized protein</fullName>
    </submittedName>
</protein>
<gene>
    <name evidence="1" type="ORF">Bca52824_073519</name>
</gene>
<dbReference type="Proteomes" id="UP000886595">
    <property type="component" value="Unassembled WGS sequence"/>
</dbReference>
<comment type="caution">
    <text evidence="1">The sequence shown here is derived from an EMBL/GenBank/DDBJ whole genome shotgun (WGS) entry which is preliminary data.</text>
</comment>
<evidence type="ECO:0000313" key="1">
    <source>
        <dbReference type="EMBL" id="KAG2266440.1"/>
    </source>
</evidence>
<sequence>MVHGELAALTGRADPCHGPSLRCSTEVSGSRVSLTSKPRRLKENSFGFGRRSKNRAGDRLSSIRALVRVERRGKRAIVAEMKRRSALFATN</sequence>
<proteinExistence type="predicted"/>
<organism evidence="1 2">
    <name type="scientific">Brassica carinata</name>
    <name type="common">Ethiopian mustard</name>
    <name type="synonym">Abyssinian cabbage</name>
    <dbReference type="NCBI Taxonomy" id="52824"/>
    <lineage>
        <taxon>Eukaryota</taxon>
        <taxon>Viridiplantae</taxon>
        <taxon>Streptophyta</taxon>
        <taxon>Embryophyta</taxon>
        <taxon>Tracheophyta</taxon>
        <taxon>Spermatophyta</taxon>
        <taxon>Magnoliopsida</taxon>
        <taxon>eudicotyledons</taxon>
        <taxon>Gunneridae</taxon>
        <taxon>Pentapetalae</taxon>
        <taxon>rosids</taxon>
        <taxon>malvids</taxon>
        <taxon>Brassicales</taxon>
        <taxon>Brassicaceae</taxon>
        <taxon>Brassiceae</taxon>
        <taxon>Brassica</taxon>
    </lineage>
</organism>
<dbReference type="OrthoDB" id="10579136at2759"/>
<dbReference type="EMBL" id="JAAMPC010000014">
    <property type="protein sequence ID" value="KAG2266440.1"/>
    <property type="molecule type" value="Genomic_DNA"/>
</dbReference>
<reference evidence="1 2" key="1">
    <citation type="submission" date="2020-02" db="EMBL/GenBank/DDBJ databases">
        <authorList>
            <person name="Ma Q."/>
            <person name="Huang Y."/>
            <person name="Song X."/>
            <person name="Pei D."/>
        </authorList>
    </citation>
    <scope>NUCLEOTIDE SEQUENCE [LARGE SCALE GENOMIC DNA]</scope>
    <source>
        <strain evidence="1">Sxm20200214</strain>
        <tissue evidence="1">Leaf</tissue>
    </source>
</reference>
<keyword evidence="2" id="KW-1185">Reference proteome</keyword>
<name>A0A8X7QD69_BRACI</name>
<evidence type="ECO:0000313" key="2">
    <source>
        <dbReference type="Proteomes" id="UP000886595"/>
    </source>
</evidence>
<dbReference type="AlphaFoldDB" id="A0A8X7QD69"/>
<accession>A0A8X7QD69</accession>